<dbReference type="GO" id="GO:0005737">
    <property type="term" value="C:cytoplasm"/>
    <property type="evidence" value="ECO:0007669"/>
    <property type="project" value="UniProtKB-ARBA"/>
</dbReference>
<dbReference type="Pfam" id="PF06201">
    <property type="entry name" value="PITH"/>
    <property type="match status" value="1"/>
</dbReference>
<keyword evidence="4" id="KW-1185">Reference proteome</keyword>
<keyword evidence="1" id="KW-0677">Repeat</keyword>
<dbReference type="Proteomes" id="UP000717328">
    <property type="component" value="Unassembled WGS sequence"/>
</dbReference>
<dbReference type="PROSITE" id="PS51532">
    <property type="entry name" value="PITH"/>
    <property type="match status" value="1"/>
</dbReference>
<dbReference type="InterPro" id="IPR006597">
    <property type="entry name" value="Sel1-like"/>
</dbReference>
<evidence type="ECO:0000256" key="1">
    <source>
        <dbReference type="ARBA" id="ARBA00022737"/>
    </source>
</evidence>
<dbReference type="AlphaFoldDB" id="A0A9P7FNR5"/>
<dbReference type="SMART" id="SM00671">
    <property type="entry name" value="SEL1"/>
    <property type="match status" value="7"/>
</dbReference>
<comment type="caution">
    <text evidence="3">The sequence shown here is derived from an EMBL/GenBank/DDBJ whole genome shotgun (WGS) entry which is preliminary data.</text>
</comment>
<dbReference type="InterPro" id="IPR051726">
    <property type="entry name" value="Chitin_Synth_Reg"/>
</dbReference>
<dbReference type="Gene3D" id="1.25.40.10">
    <property type="entry name" value="Tetratricopeptide repeat domain"/>
    <property type="match status" value="2"/>
</dbReference>
<dbReference type="SUPFAM" id="SSF81901">
    <property type="entry name" value="HCP-like"/>
    <property type="match status" value="1"/>
</dbReference>
<dbReference type="InterPro" id="IPR011990">
    <property type="entry name" value="TPR-like_helical_dom_sf"/>
</dbReference>
<sequence length="541" mass="60288">MNYPPESMSYPPEGDSRPALFRAETSASLTPSTNKSKAVDLSAPPYTKEYIDQYRQRIKADPDPEAHFLYAKYLIDAARQIRSTAKDQRSAKKYSEVLIGESLKVIRRLATQGEAYDEAQFFLANCHGTGALGLQVDHERAYHLYLQAAKQNHAAASYRVAVCNEIGAGTRREPPRAAAFYRKAASLGDTPAMYKLGMILLGGLLGEQKNPREAINWLKRAAEQADVDNPHALHELALLHEVPNSTLVPYDPAYARNLFTQAAQLGYTPSQFKLGQCFEYGSLTCPVDPRRSIAWYTKAAEKGDSEAELALSGWYLTGSEGVLKQSDSEAYLWARRAANKGLSKAEYAVGYYAEVGIGIKQDIEFAKRWYMRAAAQGNKRAMNRLTEMKRMGNKRANVARPTRQQAKDECISLLEFIDLSQLDCLNENSEHTVKSILAQKKRNTTSSYLISDADEQLLINIRFNQSVRVRSIVIHASVIGQAPCTIKLAANRPNLGFEDIENATEPEIAQVVTLTEEDVTEGRPIPLRFVRFQAVTSLHVS</sequence>
<dbReference type="Pfam" id="PF08238">
    <property type="entry name" value="Sel1"/>
    <property type="match status" value="7"/>
</dbReference>
<evidence type="ECO:0000259" key="2">
    <source>
        <dbReference type="PROSITE" id="PS51532"/>
    </source>
</evidence>
<protein>
    <recommendedName>
        <fullName evidence="2">PITH domain-containing protein</fullName>
    </recommendedName>
</protein>
<gene>
    <name evidence="3" type="ORF">H0H81_011314</name>
</gene>
<dbReference type="SUPFAM" id="SSF49785">
    <property type="entry name" value="Galactose-binding domain-like"/>
    <property type="match status" value="1"/>
</dbReference>
<dbReference type="EMBL" id="JABCKI010006096">
    <property type="protein sequence ID" value="KAG5635424.1"/>
    <property type="molecule type" value="Genomic_DNA"/>
</dbReference>
<name>A0A9P7FNR5_9AGAR</name>
<evidence type="ECO:0000313" key="4">
    <source>
        <dbReference type="Proteomes" id="UP000717328"/>
    </source>
</evidence>
<organism evidence="3 4">
    <name type="scientific">Sphagnurus paluster</name>
    <dbReference type="NCBI Taxonomy" id="117069"/>
    <lineage>
        <taxon>Eukaryota</taxon>
        <taxon>Fungi</taxon>
        <taxon>Dikarya</taxon>
        <taxon>Basidiomycota</taxon>
        <taxon>Agaricomycotina</taxon>
        <taxon>Agaricomycetes</taxon>
        <taxon>Agaricomycetidae</taxon>
        <taxon>Agaricales</taxon>
        <taxon>Tricholomatineae</taxon>
        <taxon>Lyophyllaceae</taxon>
        <taxon>Sphagnurus</taxon>
    </lineage>
</organism>
<dbReference type="OrthoDB" id="272077at2759"/>
<evidence type="ECO:0000313" key="3">
    <source>
        <dbReference type="EMBL" id="KAG5635424.1"/>
    </source>
</evidence>
<reference evidence="3" key="2">
    <citation type="submission" date="2021-10" db="EMBL/GenBank/DDBJ databases">
        <title>Phylogenomics reveals ancestral predisposition of the termite-cultivated fungus Termitomyces towards a domesticated lifestyle.</title>
        <authorList>
            <person name="Auxier B."/>
            <person name="Grum-Grzhimaylo A."/>
            <person name="Cardenas M.E."/>
            <person name="Lodge J.D."/>
            <person name="Laessoe T."/>
            <person name="Pedersen O."/>
            <person name="Smith M.E."/>
            <person name="Kuyper T.W."/>
            <person name="Franco-Molano E.A."/>
            <person name="Baroni T.J."/>
            <person name="Aanen D.K."/>
        </authorList>
    </citation>
    <scope>NUCLEOTIDE SEQUENCE</scope>
    <source>
        <strain evidence="3">D49</strain>
    </source>
</reference>
<dbReference type="Gene3D" id="2.60.120.470">
    <property type="entry name" value="PITH domain"/>
    <property type="match status" value="1"/>
</dbReference>
<dbReference type="PANTHER" id="PTHR46430">
    <property type="entry name" value="PROTEIN SKT5-RELATED"/>
    <property type="match status" value="1"/>
</dbReference>
<dbReference type="InterPro" id="IPR010400">
    <property type="entry name" value="PITH_dom"/>
</dbReference>
<dbReference type="InterPro" id="IPR008979">
    <property type="entry name" value="Galactose-bd-like_sf"/>
</dbReference>
<reference evidence="3" key="1">
    <citation type="submission" date="2021-02" db="EMBL/GenBank/DDBJ databases">
        <authorList>
            <person name="Nieuwenhuis M."/>
            <person name="Van De Peppel L.J.J."/>
        </authorList>
    </citation>
    <scope>NUCLEOTIDE SEQUENCE</scope>
    <source>
        <strain evidence="3">D49</strain>
    </source>
</reference>
<feature type="domain" description="PITH" evidence="2">
    <location>
        <begin position="402"/>
        <end position="541"/>
    </location>
</feature>
<dbReference type="InterPro" id="IPR037047">
    <property type="entry name" value="PITH_dom_sf"/>
</dbReference>
<dbReference type="PANTHER" id="PTHR46430:SF3">
    <property type="entry name" value="ACTIVATOR OF C KINASE PROTEIN 1"/>
    <property type="match status" value="1"/>
</dbReference>
<proteinExistence type="predicted"/>
<accession>A0A9P7FNR5</accession>